<dbReference type="Gene3D" id="2.170.130.10">
    <property type="entry name" value="TonB-dependent receptor, plug domain"/>
    <property type="match status" value="1"/>
</dbReference>
<evidence type="ECO:0000313" key="14">
    <source>
        <dbReference type="EMBL" id="RMH92881.1"/>
    </source>
</evidence>
<evidence type="ECO:0000256" key="1">
    <source>
        <dbReference type="ARBA" id="ARBA00004571"/>
    </source>
</evidence>
<dbReference type="InterPro" id="IPR039426">
    <property type="entry name" value="TonB-dep_rcpt-like"/>
</dbReference>
<dbReference type="Gene3D" id="3.55.50.30">
    <property type="match status" value="1"/>
</dbReference>
<evidence type="ECO:0000256" key="11">
    <source>
        <dbReference type="RuleBase" id="RU003357"/>
    </source>
</evidence>
<dbReference type="OrthoDB" id="9760333at2"/>
<dbReference type="PANTHER" id="PTHR47234:SF2">
    <property type="entry name" value="TONB-DEPENDENT RECEPTOR"/>
    <property type="match status" value="1"/>
</dbReference>
<dbReference type="Pfam" id="PF07715">
    <property type="entry name" value="Plug"/>
    <property type="match status" value="1"/>
</dbReference>
<dbReference type="InterPro" id="IPR012910">
    <property type="entry name" value="Plug_dom"/>
</dbReference>
<keyword evidence="4" id="KW-0410">Iron transport</keyword>
<sequence>MTFENTSASRAGLGLKRALLPALLSMLLASPAFAQGVPGASSAQADAAKRKTPVAIDIAAQPMEAALEAYAAQTGMQVVYARAGMAQGIRSPRVQGTYRAEEALVQLLAPAGLRFAFVNDNTVMVQSLAQAAPSPAGAVVPESGEVATGASGQGALDTIVVTGTRLKGIDSASPVLIIDAEEIQRRGFSSIEDVMRSLPQQVPSRSSGSAVIKEAEFGESFLANTPVGHSSVNLRGLGSRSTLVLVNGRRRAGSAQTSGAYTDISSIPISQIERIEVLTDGASAIYGADAVAGVINIVLKKGYDHAMVELRHENSNTGGDVSRISLAHGFGWENGQLSMSLERQRSKPTDFYRRIRSGWQGRGDFTAEGGGNLRRQGVGLPGAVFEVDGPASSSKAGAFLGLVPGGQNGTALLPGQLVQPAPGAPLPSVFPFLNRGPEIERKSLRVDGYQEISSNLRLSWDFSKSRQENTEVWEPTLLDFQFLRGFNHYTLVPVTNPYNRFGRPVFVGYSFERELKGMRFSQQQWQDNTDYSVGLDGKLPFWPRWNFELSYGKGREYGNNVKFGNGADSFNPQDLVRVMPVLDGLNVFGDGNDASIVAANRSLLESLIDRDYFRFKSHASSLDVLLHGELFKLPGGKAQLALGAQRRNEDYFMETKVFAAPAPEVSGSDREVTAYFAELGLPLLKDKPWAKELTLTLAARHETFKQNGDSALVYYPYGRFSGEDLILRGGFDIQALTGAIPGEPYVYAAGPKTAVHRTYSNTSPLVRLAWKPNDALRLRATWGKSFLAPQAAQQFGTMLVSDLGATFFPQSYGVQLPADVREIVGIYGTNPNLKPQIAMVRTLGFDYTPGYLPGLSLSATYNSTSFENYIGNALSSVSIAELFADPSRTPSGILRMGENGVLLWDTRDVNFMERKSRSVDINASYAFGNASGDWRVDLNAVRSLELSQRSLEWLPKIELSNSEYGASKWAGNLALGWERAGLFASAAARYSGPHRVLRPLAGRPGTNYNPAARREAGSYTTFDMALGYRTQQQNGWAKGFTVQLGVQNLFDREYPFVDNTYGFLANRVNLRGRVVFLNARKEF</sequence>
<dbReference type="SUPFAM" id="SSF56935">
    <property type="entry name" value="Porins"/>
    <property type="match status" value="1"/>
</dbReference>
<evidence type="ECO:0000256" key="6">
    <source>
        <dbReference type="ARBA" id="ARBA00023004"/>
    </source>
</evidence>
<evidence type="ECO:0000256" key="8">
    <source>
        <dbReference type="ARBA" id="ARBA00023136"/>
    </source>
</evidence>
<keyword evidence="2 10" id="KW-0813">Transport</keyword>
<dbReference type="PROSITE" id="PS52016">
    <property type="entry name" value="TONB_DEPENDENT_REC_3"/>
    <property type="match status" value="1"/>
</dbReference>
<keyword evidence="3 10" id="KW-1134">Transmembrane beta strand</keyword>
<evidence type="ECO:0000256" key="4">
    <source>
        <dbReference type="ARBA" id="ARBA00022496"/>
    </source>
</evidence>
<evidence type="ECO:0000256" key="7">
    <source>
        <dbReference type="ARBA" id="ARBA00023077"/>
    </source>
</evidence>
<dbReference type="GO" id="GO:0006826">
    <property type="term" value="P:iron ion transport"/>
    <property type="evidence" value="ECO:0007669"/>
    <property type="project" value="UniProtKB-KW"/>
</dbReference>
<dbReference type="GO" id="GO:0009279">
    <property type="term" value="C:cell outer membrane"/>
    <property type="evidence" value="ECO:0007669"/>
    <property type="project" value="UniProtKB-SubCell"/>
</dbReference>
<dbReference type="RefSeq" id="WP_122101614.1">
    <property type="nucleotide sequence ID" value="NZ_RFLY01000009.1"/>
</dbReference>
<dbReference type="InterPro" id="IPR011662">
    <property type="entry name" value="Secretin/TonB_short_N"/>
</dbReference>
<keyword evidence="4" id="KW-0406">Ion transport</keyword>
<feature type="signal peptide" evidence="12">
    <location>
        <begin position="1"/>
        <end position="34"/>
    </location>
</feature>
<evidence type="ECO:0000313" key="15">
    <source>
        <dbReference type="Proteomes" id="UP000275012"/>
    </source>
</evidence>
<gene>
    <name evidence="14" type="ORF">EBB59_07965</name>
</gene>
<evidence type="ECO:0000259" key="13">
    <source>
        <dbReference type="SMART" id="SM00965"/>
    </source>
</evidence>
<protein>
    <submittedName>
        <fullName evidence="14">TonB-dependent receptor</fullName>
    </submittedName>
</protein>
<keyword evidence="7 11" id="KW-0798">TonB box</keyword>
<dbReference type="Gene3D" id="2.40.170.20">
    <property type="entry name" value="TonB-dependent receptor, beta-barrel domain"/>
    <property type="match status" value="1"/>
</dbReference>
<feature type="domain" description="Secretin/TonB short N-terminal" evidence="13">
    <location>
        <begin position="76"/>
        <end position="128"/>
    </location>
</feature>
<dbReference type="Pfam" id="PF00593">
    <property type="entry name" value="TonB_dep_Rec_b-barrel"/>
    <property type="match status" value="1"/>
</dbReference>
<feature type="chain" id="PRO_5018074393" evidence="12">
    <location>
        <begin position="35"/>
        <end position="1083"/>
    </location>
</feature>
<evidence type="ECO:0000256" key="9">
    <source>
        <dbReference type="ARBA" id="ARBA00023237"/>
    </source>
</evidence>
<name>A0A3M2HT06_9GAMM</name>
<dbReference type="InterPro" id="IPR036942">
    <property type="entry name" value="Beta-barrel_TonB_sf"/>
</dbReference>
<evidence type="ECO:0000256" key="12">
    <source>
        <dbReference type="SAM" id="SignalP"/>
    </source>
</evidence>
<comment type="caution">
    <text evidence="14">The sequence shown here is derived from an EMBL/GenBank/DDBJ whole genome shotgun (WGS) entry which is preliminary data.</text>
</comment>
<keyword evidence="8 10" id="KW-0472">Membrane</keyword>
<reference evidence="14 15" key="1">
    <citation type="submission" date="2018-10" db="EMBL/GenBank/DDBJ databases">
        <title>Proposal of Lysobacter pythonis sp. nov. isolated from royal pythons (Python regius).</title>
        <authorList>
            <person name="Hans-Juergen B."/>
            <person name="Huptas C."/>
            <person name="Sandra B."/>
            <person name="Igor L."/>
            <person name="Joachim S."/>
            <person name="Siegfried S."/>
            <person name="Mareike W."/>
            <person name="Peter K."/>
        </authorList>
    </citation>
    <scope>NUCLEOTIDE SEQUENCE [LARGE SCALE GENOMIC DNA]</scope>
    <source>
        <strain evidence="14 15">4284/11</strain>
    </source>
</reference>
<evidence type="ECO:0000256" key="2">
    <source>
        <dbReference type="ARBA" id="ARBA00022448"/>
    </source>
</evidence>
<dbReference type="SMART" id="SM00965">
    <property type="entry name" value="STN"/>
    <property type="match status" value="1"/>
</dbReference>
<accession>A0A3M2HT06</accession>
<keyword evidence="9 10" id="KW-0998">Cell outer membrane</keyword>
<dbReference type="InterPro" id="IPR000531">
    <property type="entry name" value="Beta-barrel_TonB"/>
</dbReference>
<comment type="subcellular location">
    <subcellularLocation>
        <location evidence="1 10">Cell outer membrane</location>
        <topology evidence="1 10">Multi-pass membrane protein</topology>
    </subcellularLocation>
</comment>
<comment type="similarity">
    <text evidence="10 11">Belongs to the TonB-dependent receptor family.</text>
</comment>
<dbReference type="InterPro" id="IPR037066">
    <property type="entry name" value="Plug_dom_sf"/>
</dbReference>
<dbReference type="AlphaFoldDB" id="A0A3M2HT06"/>
<organism evidence="14 15">
    <name type="scientific">Solilutibacter pythonis</name>
    <dbReference type="NCBI Taxonomy" id="2483112"/>
    <lineage>
        <taxon>Bacteria</taxon>
        <taxon>Pseudomonadati</taxon>
        <taxon>Pseudomonadota</taxon>
        <taxon>Gammaproteobacteria</taxon>
        <taxon>Lysobacterales</taxon>
        <taxon>Lysobacteraceae</taxon>
        <taxon>Solilutibacter</taxon>
    </lineage>
</organism>
<keyword evidence="5 10" id="KW-0812">Transmembrane</keyword>
<evidence type="ECO:0000256" key="10">
    <source>
        <dbReference type="PROSITE-ProRule" id="PRU01360"/>
    </source>
</evidence>
<dbReference type="PANTHER" id="PTHR47234">
    <property type="match status" value="1"/>
</dbReference>
<keyword evidence="15" id="KW-1185">Reference proteome</keyword>
<dbReference type="EMBL" id="RFLY01000009">
    <property type="protein sequence ID" value="RMH92881.1"/>
    <property type="molecule type" value="Genomic_DNA"/>
</dbReference>
<dbReference type="Proteomes" id="UP000275012">
    <property type="component" value="Unassembled WGS sequence"/>
</dbReference>
<proteinExistence type="inferred from homology"/>
<evidence type="ECO:0000256" key="3">
    <source>
        <dbReference type="ARBA" id="ARBA00022452"/>
    </source>
</evidence>
<keyword evidence="14" id="KW-0675">Receptor</keyword>
<keyword evidence="6" id="KW-0408">Iron</keyword>
<evidence type="ECO:0000256" key="5">
    <source>
        <dbReference type="ARBA" id="ARBA00022692"/>
    </source>
</evidence>
<keyword evidence="12" id="KW-0732">Signal</keyword>